<dbReference type="Proteomes" id="UP000823775">
    <property type="component" value="Unassembled WGS sequence"/>
</dbReference>
<reference evidence="1 2" key="1">
    <citation type="journal article" date="2021" name="BMC Genomics">
        <title>Datura genome reveals duplications of psychoactive alkaloid biosynthetic genes and high mutation rate following tissue culture.</title>
        <authorList>
            <person name="Rajewski A."/>
            <person name="Carter-House D."/>
            <person name="Stajich J."/>
            <person name="Litt A."/>
        </authorList>
    </citation>
    <scope>NUCLEOTIDE SEQUENCE [LARGE SCALE GENOMIC DNA]</scope>
    <source>
        <strain evidence="1">AR-01</strain>
    </source>
</reference>
<comment type="caution">
    <text evidence="1">The sequence shown here is derived from an EMBL/GenBank/DDBJ whole genome shotgun (WGS) entry which is preliminary data.</text>
</comment>
<name>A0ABS8SRJ5_DATST</name>
<sequence>MDDLWHSHPLFKGYPSTLVKEAPETFNIHCIATRLLSFSTYAKLVPLASSWKATYTFLDSFVIGVTEARLCIRFVSRSLGGNPIFIVVPVLALVHEGVPTVTVHRSR</sequence>
<keyword evidence="2" id="KW-1185">Reference proteome</keyword>
<accession>A0ABS8SRJ5</accession>
<evidence type="ECO:0000313" key="2">
    <source>
        <dbReference type="Proteomes" id="UP000823775"/>
    </source>
</evidence>
<evidence type="ECO:0000313" key="1">
    <source>
        <dbReference type="EMBL" id="MCD7461528.1"/>
    </source>
</evidence>
<dbReference type="EMBL" id="JACEIK010000731">
    <property type="protein sequence ID" value="MCD7461528.1"/>
    <property type="molecule type" value="Genomic_DNA"/>
</dbReference>
<gene>
    <name evidence="1" type="ORF">HAX54_046372</name>
</gene>
<organism evidence="1 2">
    <name type="scientific">Datura stramonium</name>
    <name type="common">Jimsonweed</name>
    <name type="synonym">Common thornapple</name>
    <dbReference type="NCBI Taxonomy" id="4076"/>
    <lineage>
        <taxon>Eukaryota</taxon>
        <taxon>Viridiplantae</taxon>
        <taxon>Streptophyta</taxon>
        <taxon>Embryophyta</taxon>
        <taxon>Tracheophyta</taxon>
        <taxon>Spermatophyta</taxon>
        <taxon>Magnoliopsida</taxon>
        <taxon>eudicotyledons</taxon>
        <taxon>Gunneridae</taxon>
        <taxon>Pentapetalae</taxon>
        <taxon>asterids</taxon>
        <taxon>lamiids</taxon>
        <taxon>Solanales</taxon>
        <taxon>Solanaceae</taxon>
        <taxon>Solanoideae</taxon>
        <taxon>Datureae</taxon>
        <taxon>Datura</taxon>
    </lineage>
</organism>
<protein>
    <submittedName>
        <fullName evidence="1">Uncharacterized protein</fullName>
    </submittedName>
</protein>
<feature type="non-terminal residue" evidence="1">
    <location>
        <position position="107"/>
    </location>
</feature>
<proteinExistence type="predicted"/>